<organism evidence="2">
    <name type="scientific">uncultured Caudovirales phage</name>
    <dbReference type="NCBI Taxonomy" id="2100421"/>
    <lineage>
        <taxon>Viruses</taxon>
        <taxon>Duplodnaviria</taxon>
        <taxon>Heunggongvirae</taxon>
        <taxon>Uroviricota</taxon>
        <taxon>Caudoviricetes</taxon>
        <taxon>Peduoviridae</taxon>
        <taxon>Maltschvirus</taxon>
        <taxon>Maltschvirus maltsch</taxon>
    </lineage>
</organism>
<dbReference type="EMBL" id="LR798335">
    <property type="protein sequence ID" value="CAB5224328.1"/>
    <property type="molecule type" value="Genomic_DNA"/>
</dbReference>
<evidence type="ECO:0000259" key="1">
    <source>
        <dbReference type="Pfam" id="PF23872"/>
    </source>
</evidence>
<evidence type="ECO:0000313" key="2">
    <source>
        <dbReference type="EMBL" id="CAB5224328.1"/>
    </source>
</evidence>
<dbReference type="Pfam" id="PF23872">
    <property type="entry name" value="DUF7227"/>
    <property type="match status" value="1"/>
</dbReference>
<name>A0A6J7X4P3_9CAUD</name>
<gene>
    <name evidence="2" type="ORF">UFOVP393_56</name>
</gene>
<accession>A0A6J7X4P3</accession>
<dbReference type="InterPro" id="IPR055651">
    <property type="entry name" value="DUF7227"/>
</dbReference>
<sequence length="226" mass="24844">MKFIFVRTSGNAKTGPIPQTYNHRSTCPPSCAHYRGSCYAEQFHTRLSWDKVDLRGISLDDLALSIKILPKGQLWRFAVAGDLPGEGEDVDAHALGVIVKANRGKRGFTYTHKHNADAIKWARHATDWGFTVNLSADDAGHADQLAAHGLPVVAMVPIDTPRYSMTPEGRYIIVCPAQTTKHITCETCGLCQRADRTSIVGFRAHGTRAKTADLIARRVIPIARVD</sequence>
<feature type="domain" description="DUF7227" evidence="1">
    <location>
        <begin position="1"/>
        <end position="216"/>
    </location>
</feature>
<protein>
    <recommendedName>
        <fullName evidence="1">DUF7227 domain-containing protein</fullName>
    </recommendedName>
</protein>
<proteinExistence type="predicted"/>
<reference evidence="2" key="1">
    <citation type="submission" date="2020-05" db="EMBL/GenBank/DDBJ databases">
        <authorList>
            <person name="Chiriac C."/>
            <person name="Salcher M."/>
            <person name="Ghai R."/>
            <person name="Kavagutti S V."/>
        </authorList>
    </citation>
    <scope>NUCLEOTIDE SEQUENCE</scope>
</reference>